<comment type="function">
    <text evidence="10 11">Involved in cell wall formation. Catalyzes the final step in the synthesis of UDP-N-acetylmuramoyl-pentapeptide, the precursor of murein.</text>
</comment>
<keyword evidence="4 10" id="KW-0547">Nucleotide-binding</keyword>
<evidence type="ECO:0000256" key="11">
    <source>
        <dbReference type="RuleBase" id="RU004136"/>
    </source>
</evidence>
<evidence type="ECO:0000256" key="4">
    <source>
        <dbReference type="ARBA" id="ARBA00022741"/>
    </source>
</evidence>
<dbReference type="NCBIfam" id="TIGR01143">
    <property type="entry name" value="murF"/>
    <property type="match status" value="1"/>
</dbReference>
<dbReference type="GO" id="GO:0051301">
    <property type="term" value="P:cell division"/>
    <property type="evidence" value="ECO:0007669"/>
    <property type="project" value="UniProtKB-KW"/>
</dbReference>
<comment type="subcellular location">
    <subcellularLocation>
        <location evidence="10 11">Cytoplasm</location>
    </subcellularLocation>
</comment>
<dbReference type="InterPro" id="IPR004101">
    <property type="entry name" value="Mur_ligase_C"/>
</dbReference>
<dbReference type="AlphaFoldDB" id="A0A7D4UGH5"/>
<comment type="pathway">
    <text evidence="10 11">Cell wall biogenesis; peptidoglycan biosynthesis.</text>
</comment>
<feature type="domain" description="Mur ligase C-terminal" evidence="13">
    <location>
        <begin position="328"/>
        <end position="453"/>
    </location>
</feature>
<dbReference type="Pfam" id="PF08245">
    <property type="entry name" value="Mur_ligase_M"/>
    <property type="match status" value="1"/>
</dbReference>
<comment type="similarity">
    <text evidence="10">Belongs to the MurCDEF family. MurF subfamily.</text>
</comment>
<sequence>MIALTIAELARAVGGEAVYVGDDTPETLVSGAVDTDSRLIGPGDIFVAKPGETTDGHLFVGKAADAGAALAVVEHIVDADLTQVIVADAVGALADLAREVVARVRRDGDLRVVGITGSNGKTTTKNMLARILEAEGETVSPKASFNNEVGAPLTMLRVGADTRFLVSEFGASGPGEIARLAGLVAPDVGVVLMVGMAHAGGFGGIEATFAAKSELVRAVRPGGLAVLNADDARVAAMAPIAAERGATVRWFARGAAADVRADDVEVTAEGTTCTVTADGESLPLRLRVLGEHHVMNALAAIATATALGVSLADCIARLEQVELAERWRMQPLGSDRVRIINDAYNASPDSMAAALRTLAQITRPDQRTVAVLGAMSELGEYSEEEHDRVGLLAVRLRIQRIVIIGAPARRMYLEAIAQGSWDGEAVFFETADEAFDYLQGELRDGDRVLVKSSNSAGLRFLGDRLGESFS</sequence>
<evidence type="ECO:0000256" key="10">
    <source>
        <dbReference type="HAMAP-Rule" id="MF_02019"/>
    </source>
</evidence>
<dbReference type="InterPro" id="IPR051046">
    <property type="entry name" value="MurCDEF_CellWall_CoF430Synth"/>
</dbReference>
<evidence type="ECO:0000259" key="12">
    <source>
        <dbReference type="Pfam" id="PF01225"/>
    </source>
</evidence>
<dbReference type="UniPathway" id="UPA00219"/>
<evidence type="ECO:0000256" key="2">
    <source>
        <dbReference type="ARBA" id="ARBA00022598"/>
    </source>
</evidence>
<keyword evidence="6 10" id="KW-0133">Cell shape</keyword>
<evidence type="ECO:0000256" key="8">
    <source>
        <dbReference type="ARBA" id="ARBA00023306"/>
    </source>
</evidence>
<dbReference type="Pfam" id="PF02875">
    <property type="entry name" value="Mur_ligase_C"/>
    <property type="match status" value="1"/>
</dbReference>
<accession>A0A7D4UGH5</accession>
<keyword evidence="9 10" id="KW-0961">Cell wall biogenesis/degradation</keyword>
<comment type="catalytic activity">
    <reaction evidence="10 11">
        <text>D-alanyl-D-alanine + UDP-N-acetyl-alpha-D-muramoyl-L-alanyl-gamma-D-glutamyl-meso-2,6-diaminopimelate + ATP = UDP-N-acetyl-alpha-D-muramoyl-L-alanyl-gamma-D-glutamyl-meso-2,6-diaminopimeloyl-D-alanyl-D-alanine + ADP + phosphate + H(+)</text>
        <dbReference type="Rhea" id="RHEA:28374"/>
        <dbReference type="ChEBI" id="CHEBI:15378"/>
        <dbReference type="ChEBI" id="CHEBI:30616"/>
        <dbReference type="ChEBI" id="CHEBI:43474"/>
        <dbReference type="ChEBI" id="CHEBI:57822"/>
        <dbReference type="ChEBI" id="CHEBI:61386"/>
        <dbReference type="ChEBI" id="CHEBI:83905"/>
        <dbReference type="ChEBI" id="CHEBI:456216"/>
        <dbReference type="EC" id="6.3.2.10"/>
    </reaction>
</comment>
<dbReference type="GO" id="GO:0008360">
    <property type="term" value="P:regulation of cell shape"/>
    <property type="evidence" value="ECO:0007669"/>
    <property type="project" value="UniProtKB-KW"/>
</dbReference>
<dbReference type="InterPro" id="IPR005863">
    <property type="entry name" value="UDP-N-AcMur_synth"/>
</dbReference>
<evidence type="ECO:0000313" key="15">
    <source>
        <dbReference type="EMBL" id="QKJ19669.1"/>
    </source>
</evidence>
<dbReference type="EC" id="6.3.2.10" evidence="10 11"/>
<dbReference type="SUPFAM" id="SSF63418">
    <property type="entry name" value="MurE/MurF N-terminal domain"/>
    <property type="match status" value="1"/>
</dbReference>
<dbReference type="InterPro" id="IPR000713">
    <property type="entry name" value="Mur_ligase_N"/>
</dbReference>
<dbReference type="SUPFAM" id="SSF53244">
    <property type="entry name" value="MurD-like peptide ligases, peptide-binding domain"/>
    <property type="match status" value="1"/>
</dbReference>
<dbReference type="GO" id="GO:0005524">
    <property type="term" value="F:ATP binding"/>
    <property type="evidence" value="ECO:0007669"/>
    <property type="project" value="UniProtKB-UniRule"/>
</dbReference>
<dbReference type="RefSeq" id="WP_172990106.1">
    <property type="nucleotide sequence ID" value="NZ_CP054038.1"/>
</dbReference>
<dbReference type="EMBL" id="CP054038">
    <property type="protein sequence ID" value="QKJ19669.1"/>
    <property type="molecule type" value="Genomic_DNA"/>
</dbReference>
<evidence type="ECO:0000313" key="16">
    <source>
        <dbReference type="Proteomes" id="UP000502498"/>
    </source>
</evidence>
<evidence type="ECO:0000256" key="3">
    <source>
        <dbReference type="ARBA" id="ARBA00022618"/>
    </source>
</evidence>
<keyword evidence="7 10" id="KW-0573">Peptidoglycan synthesis</keyword>
<evidence type="ECO:0000259" key="14">
    <source>
        <dbReference type="Pfam" id="PF08245"/>
    </source>
</evidence>
<dbReference type="InterPro" id="IPR013221">
    <property type="entry name" value="Mur_ligase_cen"/>
</dbReference>
<dbReference type="Pfam" id="PF01225">
    <property type="entry name" value="Mur_ligase"/>
    <property type="match status" value="1"/>
</dbReference>
<dbReference type="Gene3D" id="3.90.190.20">
    <property type="entry name" value="Mur ligase, C-terminal domain"/>
    <property type="match status" value="1"/>
</dbReference>
<evidence type="ECO:0000256" key="9">
    <source>
        <dbReference type="ARBA" id="ARBA00023316"/>
    </source>
</evidence>
<organism evidence="15 16">
    <name type="scientific">Microbacterium hominis</name>
    <dbReference type="NCBI Taxonomy" id="162426"/>
    <lineage>
        <taxon>Bacteria</taxon>
        <taxon>Bacillati</taxon>
        <taxon>Actinomycetota</taxon>
        <taxon>Actinomycetes</taxon>
        <taxon>Micrococcales</taxon>
        <taxon>Microbacteriaceae</taxon>
        <taxon>Microbacterium</taxon>
    </lineage>
</organism>
<name>A0A7D4UGH5_9MICO</name>
<dbReference type="GO" id="GO:0005737">
    <property type="term" value="C:cytoplasm"/>
    <property type="evidence" value="ECO:0007669"/>
    <property type="project" value="UniProtKB-SubCell"/>
</dbReference>
<evidence type="ECO:0000256" key="7">
    <source>
        <dbReference type="ARBA" id="ARBA00022984"/>
    </source>
</evidence>
<dbReference type="Gene3D" id="3.40.1390.10">
    <property type="entry name" value="MurE/MurF, N-terminal domain"/>
    <property type="match status" value="1"/>
</dbReference>
<keyword evidence="1 10" id="KW-0963">Cytoplasm</keyword>
<dbReference type="Proteomes" id="UP000502498">
    <property type="component" value="Chromosome"/>
</dbReference>
<dbReference type="GO" id="GO:0047480">
    <property type="term" value="F:UDP-N-acetylmuramoyl-tripeptide-D-alanyl-D-alanine ligase activity"/>
    <property type="evidence" value="ECO:0007669"/>
    <property type="project" value="UniProtKB-UniRule"/>
</dbReference>
<dbReference type="PANTHER" id="PTHR43024:SF1">
    <property type="entry name" value="UDP-N-ACETYLMURAMOYL-TRIPEPTIDE--D-ALANYL-D-ALANINE LIGASE"/>
    <property type="match status" value="1"/>
</dbReference>
<evidence type="ECO:0000256" key="6">
    <source>
        <dbReference type="ARBA" id="ARBA00022960"/>
    </source>
</evidence>
<proteinExistence type="inferred from homology"/>
<dbReference type="Gene3D" id="3.40.1190.10">
    <property type="entry name" value="Mur-like, catalytic domain"/>
    <property type="match status" value="1"/>
</dbReference>
<feature type="domain" description="Mur ligase central" evidence="14">
    <location>
        <begin position="115"/>
        <end position="304"/>
    </location>
</feature>
<keyword evidence="8 10" id="KW-0131">Cell cycle</keyword>
<feature type="domain" description="Mur ligase N-terminal catalytic" evidence="12">
    <location>
        <begin position="33"/>
        <end position="78"/>
    </location>
</feature>
<reference evidence="15 16" key="1">
    <citation type="submission" date="2020-05" db="EMBL/GenBank/DDBJ databases">
        <title>Strain PA2F3 complete genome.</title>
        <authorList>
            <person name="Kim Y.-S."/>
            <person name="Kim S.-J."/>
            <person name="Jung H.-k."/>
            <person name="Kim S.-E."/>
            <person name="Kim K.-H."/>
        </authorList>
    </citation>
    <scope>NUCLEOTIDE SEQUENCE [LARGE SCALE GENOMIC DNA]</scope>
    <source>
        <strain evidence="15 16">PA2F3</strain>
    </source>
</reference>
<dbReference type="GO" id="GO:0009252">
    <property type="term" value="P:peptidoglycan biosynthetic process"/>
    <property type="evidence" value="ECO:0007669"/>
    <property type="project" value="UniProtKB-UniRule"/>
</dbReference>
<evidence type="ECO:0000256" key="1">
    <source>
        <dbReference type="ARBA" id="ARBA00022490"/>
    </source>
</evidence>
<evidence type="ECO:0000256" key="5">
    <source>
        <dbReference type="ARBA" id="ARBA00022840"/>
    </source>
</evidence>
<dbReference type="InterPro" id="IPR036615">
    <property type="entry name" value="Mur_ligase_C_dom_sf"/>
</dbReference>
<keyword evidence="5 10" id="KW-0067">ATP-binding</keyword>
<dbReference type="SUPFAM" id="SSF53623">
    <property type="entry name" value="MurD-like peptide ligases, catalytic domain"/>
    <property type="match status" value="1"/>
</dbReference>
<dbReference type="PANTHER" id="PTHR43024">
    <property type="entry name" value="UDP-N-ACETYLMURAMOYL-TRIPEPTIDE--D-ALANYL-D-ALANINE LIGASE"/>
    <property type="match status" value="1"/>
</dbReference>
<evidence type="ECO:0000259" key="13">
    <source>
        <dbReference type="Pfam" id="PF02875"/>
    </source>
</evidence>
<dbReference type="HAMAP" id="MF_02019">
    <property type="entry name" value="MurF"/>
    <property type="match status" value="1"/>
</dbReference>
<protein>
    <recommendedName>
        <fullName evidence="10 11">UDP-N-acetylmuramoyl-tripeptide--D-alanyl-D-alanine ligase</fullName>
        <ecNumber evidence="10 11">6.3.2.10</ecNumber>
    </recommendedName>
    <alternativeName>
        <fullName evidence="10">D-alanyl-D-alanine-adding enzyme</fullName>
    </alternativeName>
</protein>
<dbReference type="InterPro" id="IPR036565">
    <property type="entry name" value="Mur-like_cat_sf"/>
</dbReference>
<gene>
    <name evidence="10" type="primary">murF</name>
    <name evidence="15" type="ORF">HQM25_10030</name>
</gene>
<dbReference type="GO" id="GO:0071555">
    <property type="term" value="P:cell wall organization"/>
    <property type="evidence" value="ECO:0007669"/>
    <property type="project" value="UniProtKB-KW"/>
</dbReference>
<keyword evidence="2 10" id="KW-0436">Ligase</keyword>
<dbReference type="InterPro" id="IPR035911">
    <property type="entry name" value="MurE/MurF_N"/>
</dbReference>
<feature type="binding site" evidence="10">
    <location>
        <begin position="117"/>
        <end position="123"/>
    </location>
    <ligand>
        <name>ATP</name>
        <dbReference type="ChEBI" id="CHEBI:30616"/>
    </ligand>
</feature>
<keyword evidence="3 10" id="KW-0132">Cell division</keyword>